<dbReference type="InterPro" id="IPR000014">
    <property type="entry name" value="PAS"/>
</dbReference>
<feature type="coiled-coil region" evidence="16">
    <location>
        <begin position="468"/>
        <end position="502"/>
    </location>
</feature>
<comment type="subunit">
    <text evidence="13">At low DSF concentrations, interacts with RpfF.</text>
</comment>
<evidence type="ECO:0000256" key="15">
    <source>
        <dbReference type="PROSITE-ProRule" id="PRU00169"/>
    </source>
</evidence>
<keyword evidence="17" id="KW-0472">Membrane</keyword>
<evidence type="ECO:0000256" key="7">
    <source>
        <dbReference type="ARBA" id="ARBA00022692"/>
    </source>
</evidence>
<evidence type="ECO:0000256" key="1">
    <source>
        <dbReference type="ARBA" id="ARBA00000085"/>
    </source>
</evidence>
<dbReference type="PROSITE" id="PS50109">
    <property type="entry name" value="HIS_KIN"/>
    <property type="match status" value="1"/>
</dbReference>
<dbReference type="PANTHER" id="PTHR45339:SF1">
    <property type="entry name" value="HYBRID SIGNAL TRANSDUCTION HISTIDINE KINASE J"/>
    <property type="match status" value="1"/>
</dbReference>
<dbReference type="SUPFAM" id="SSF52172">
    <property type="entry name" value="CheY-like"/>
    <property type="match status" value="1"/>
</dbReference>
<feature type="domain" description="Histidine kinase" evidence="18">
    <location>
        <begin position="516"/>
        <end position="737"/>
    </location>
</feature>
<evidence type="ECO:0000313" key="21">
    <source>
        <dbReference type="Proteomes" id="UP000265938"/>
    </source>
</evidence>
<dbReference type="PANTHER" id="PTHR45339">
    <property type="entry name" value="HYBRID SIGNAL TRANSDUCTION HISTIDINE KINASE J"/>
    <property type="match status" value="1"/>
</dbReference>
<feature type="domain" description="Response regulatory" evidence="19">
    <location>
        <begin position="889"/>
        <end position="1010"/>
    </location>
</feature>
<keyword evidence="12" id="KW-0902">Two-component regulatory system</keyword>
<accession>A0A3A3F5R8</accession>
<name>A0A3A3F5R8_9GAMM</name>
<dbReference type="SMART" id="SM00388">
    <property type="entry name" value="HisKA"/>
    <property type="match status" value="1"/>
</dbReference>
<dbReference type="InterPro" id="IPR004358">
    <property type="entry name" value="Sig_transdc_His_kin-like_C"/>
</dbReference>
<comment type="caution">
    <text evidence="20">The sequence shown here is derived from an EMBL/GenBank/DDBJ whole genome shotgun (WGS) entry which is preliminary data.</text>
</comment>
<keyword evidence="8" id="KW-0547">Nucleotide-binding</keyword>
<dbReference type="SUPFAM" id="SSF55785">
    <property type="entry name" value="PYP-like sensor domain (PAS domain)"/>
    <property type="match status" value="1"/>
</dbReference>
<dbReference type="Gene3D" id="1.10.287.130">
    <property type="match status" value="1"/>
</dbReference>
<dbReference type="InterPro" id="IPR003594">
    <property type="entry name" value="HATPase_dom"/>
</dbReference>
<dbReference type="SMART" id="SM00387">
    <property type="entry name" value="HATPase_c"/>
    <property type="match status" value="1"/>
</dbReference>
<dbReference type="AlphaFoldDB" id="A0A3A3F5R8"/>
<dbReference type="InterPro" id="IPR011006">
    <property type="entry name" value="CheY-like_superfamily"/>
</dbReference>
<dbReference type="FunFam" id="1.10.287.130:FF:000002">
    <property type="entry name" value="Two-component osmosensing histidine kinase"/>
    <property type="match status" value="1"/>
</dbReference>
<dbReference type="InterPro" id="IPR003661">
    <property type="entry name" value="HisK_dim/P_dom"/>
</dbReference>
<dbReference type="EMBL" id="QYSE01000001">
    <property type="protein sequence ID" value="RJF36782.1"/>
    <property type="molecule type" value="Genomic_DNA"/>
</dbReference>
<dbReference type="SUPFAM" id="SSF55874">
    <property type="entry name" value="ATPase domain of HSP90 chaperone/DNA topoisomerase II/histidine kinase"/>
    <property type="match status" value="1"/>
</dbReference>
<keyword evidence="11 17" id="KW-1133">Transmembrane helix</keyword>
<dbReference type="InterPro" id="IPR048760">
    <property type="entry name" value="VP0354-like_sensor_dom"/>
</dbReference>
<dbReference type="Pfam" id="PF21623">
    <property type="entry name" value="HK_sensor_dom_bact"/>
    <property type="match status" value="1"/>
</dbReference>
<sequence>MDSGHSAHFYQRHKLPILALCIFLVLGIFVTVKYEYDLREDVFTRTFEQMQRELDTKESVLKTSFRENISALNFLDSTPPVLAIMRATNDQNIDPVLGTPISAWKDRLAKIFTGFMSTDKDLAQARYIYIADNGKEVVRVDSLNGQAYRVADDKLQHKGQRDYMQITAKLENGQIYISPINYNRENGRLQQPYISTYRIAKLVKDNEGKPFAVLILNYYAADLLNKLTSNTADNLSVYLLNAQQQFIYHPKESYRFSFELDDAHYWSEEFSTEQQMAGVDFFDVVNLPEKLYVQKIIEFNNGVQMQPLTLAVSINTDTLLNEIHQKRLRFIGILCLIIFAVMMLFIVYQRDINRKIELSFLKEKNSKIIESSTDAIIMVQPNGVICNANETAKIFFGIKEQTTHFDTLFNYNDEDFQGIGQAIKEEQRCSFEAVHISEDYTHYFSITMAPVFDAAKQQYQIAAILRNIDSLKCAQHQLEKLNVTLEEKVKSRTAELEKATEEALAASKAKSEFVANISHEIRTPMNGVLGMLEMLEEEPLSTQQMQYLHYANTSANSLMTLINDILDFSKIEAGKLDLDSHAFDVVSVCSDLITSMAVQGQKKGLEILFDAHAITQRTVMGDSHRLKQILNNLLSNAFKFTHKGHVSLTVKEQLHSDNTLCLSFVVEDTGIGISKENQSKLFEVFTQEDSSTTRHYGGSGLGLSISRKLAQLMGGDIIVESEKGQGSRFWASICVSISESPKGQHQINLLNDKQVGFALHYDLLASNVELQLETLCQHQRPTITRLSDVSENAFKQLDLLIIDHKHPDFNTVLGLASHYPDKHVLILGVMASLKQKQTLPGNCTVIAKPVTPDELAYKLAVLFNDKDAVIERKSPDDKERIELDLTARSVLIVDDNMINIEVSKAILRDSHVHIESAGDGLEAIEVLNNSDTQFDLILMDCQMPNLNGYDCTKAIRQGKTGPRYQDVVIIAMTASAMAGDREKCLSVGMNDYITKPIKQATLRKKLSMWLKV</sequence>
<dbReference type="Gene3D" id="3.30.565.10">
    <property type="entry name" value="Histidine kinase-like ATPase, C-terminal domain"/>
    <property type="match status" value="1"/>
</dbReference>
<evidence type="ECO:0000259" key="18">
    <source>
        <dbReference type="PROSITE" id="PS50109"/>
    </source>
</evidence>
<dbReference type="CDD" id="cd17546">
    <property type="entry name" value="REC_hyHK_CKI1_RcsC-like"/>
    <property type="match status" value="1"/>
</dbReference>
<dbReference type="Gene3D" id="3.30.450.20">
    <property type="entry name" value="PAS domain"/>
    <property type="match status" value="2"/>
</dbReference>
<keyword evidence="6" id="KW-0808">Transferase</keyword>
<evidence type="ECO:0000256" key="12">
    <source>
        <dbReference type="ARBA" id="ARBA00023012"/>
    </source>
</evidence>
<evidence type="ECO:0000256" key="2">
    <source>
        <dbReference type="ARBA" id="ARBA00004651"/>
    </source>
</evidence>
<dbReference type="RefSeq" id="WP_119851777.1">
    <property type="nucleotide sequence ID" value="NZ_QYSE01000001.1"/>
</dbReference>
<dbReference type="Gene3D" id="3.40.50.2300">
    <property type="match status" value="1"/>
</dbReference>
<dbReference type="SMART" id="SM00448">
    <property type="entry name" value="REC"/>
    <property type="match status" value="1"/>
</dbReference>
<protein>
    <recommendedName>
        <fullName evidence="14">Sensory/regulatory protein RpfC</fullName>
        <ecNumber evidence="3">2.7.13.3</ecNumber>
    </recommendedName>
</protein>
<comment type="subcellular location">
    <subcellularLocation>
        <location evidence="2">Cell membrane</location>
        <topology evidence="2">Multi-pass membrane protein</topology>
    </subcellularLocation>
</comment>
<reference evidence="20 21" key="1">
    <citation type="submission" date="2018-09" db="EMBL/GenBank/DDBJ databases">
        <title>Identification of marine bacteria producing industrial enzymes.</title>
        <authorList>
            <person name="Cheng T.H."/>
            <person name="Saidin J."/>
            <person name="Muhd D.D."/>
            <person name="Isa M.N.M."/>
            <person name="Bakar M.F.A."/>
            <person name="Ismail N."/>
        </authorList>
    </citation>
    <scope>NUCLEOTIDE SEQUENCE [LARGE SCALE GENOMIC DNA]</scope>
    <source>
        <strain evidence="20 21">MNAD 1.6</strain>
    </source>
</reference>
<keyword evidence="16" id="KW-0175">Coiled coil</keyword>
<evidence type="ECO:0000256" key="10">
    <source>
        <dbReference type="ARBA" id="ARBA00022840"/>
    </source>
</evidence>
<dbReference type="FunFam" id="3.30.565.10:FF:000010">
    <property type="entry name" value="Sensor histidine kinase RcsC"/>
    <property type="match status" value="1"/>
</dbReference>
<dbReference type="PRINTS" id="PR00344">
    <property type="entry name" value="BCTRLSENSOR"/>
</dbReference>
<evidence type="ECO:0000256" key="11">
    <source>
        <dbReference type="ARBA" id="ARBA00022989"/>
    </source>
</evidence>
<dbReference type="PROSITE" id="PS50110">
    <property type="entry name" value="RESPONSE_REGULATORY"/>
    <property type="match status" value="1"/>
</dbReference>
<dbReference type="Pfam" id="PF13426">
    <property type="entry name" value="PAS_9"/>
    <property type="match status" value="1"/>
</dbReference>
<keyword evidence="10" id="KW-0067">ATP-binding</keyword>
<dbReference type="CDD" id="cd16922">
    <property type="entry name" value="HATPase_EvgS-ArcB-TorS-like"/>
    <property type="match status" value="1"/>
</dbReference>
<dbReference type="Proteomes" id="UP000265938">
    <property type="component" value="Unassembled WGS sequence"/>
</dbReference>
<dbReference type="NCBIfam" id="TIGR00229">
    <property type="entry name" value="sensory_box"/>
    <property type="match status" value="1"/>
</dbReference>
<dbReference type="CDD" id="cd00082">
    <property type="entry name" value="HisKA"/>
    <property type="match status" value="1"/>
</dbReference>
<evidence type="ECO:0000313" key="20">
    <source>
        <dbReference type="EMBL" id="RJF36782.1"/>
    </source>
</evidence>
<keyword evidence="4" id="KW-1003">Cell membrane</keyword>
<evidence type="ECO:0000256" key="3">
    <source>
        <dbReference type="ARBA" id="ARBA00012438"/>
    </source>
</evidence>
<dbReference type="SUPFAM" id="SSF103190">
    <property type="entry name" value="Sensory domain-like"/>
    <property type="match status" value="1"/>
</dbReference>
<proteinExistence type="predicted"/>
<feature type="modified residue" description="4-aspartylphosphate" evidence="15">
    <location>
        <position position="940"/>
    </location>
</feature>
<keyword evidence="5 15" id="KW-0597">Phosphoprotein</keyword>
<evidence type="ECO:0000256" key="6">
    <source>
        <dbReference type="ARBA" id="ARBA00022679"/>
    </source>
</evidence>
<keyword evidence="9" id="KW-0418">Kinase</keyword>
<dbReference type="InterPro" id="IPR036890">
    <property type="entry name" value="HATPase_C_sf"/>
</dbReference>
<evidence type="ECO:0000256" key="9">
    <source>
        <dbReference type="ARBA" id="ARBA00022777"/>
    </source>
</evidence>
<comment type="catalytic activity">
    <reaction evidence="1">
        <text>ATP + protein L-histidine = ADP + protein N-phospho-L-histidine.</text>
        <dbReference type="EC" id="2.7.13.3"/>
    </reaction>
</comment>
<feature type="transmembrane region" description="Helical" evidence="17">
    <location>
        <begin position="328"/>
        <end position="348"/>
    </location>
</feature>
<dbReference type="InterPro" id="IPR001789">
    <property type="entry name" value="Sig_transdc_resp-reg_receiver"/>
</dbReference>
<dbReference type="GO" id="GO:0000155">
    <property type="term" value="F:phosphorelay sensor kinase activity"/>
    <property type="evidence" value="ECO:0007669"/>
    <property type="project" value="InterPro"/>
</dbReference>
<organism evidence="20 21">
    <name type="scientific">Pseudoalteromonas gelatinilytica</name>
    <dbReference type="NCBI Taxonomy" id="1703256"/>
    <lineage>
        <taxon>Bacteria</taxon>
        <taxon>Pseudomonadati</taxon>
        <taxon>Pseudomonadota</taxon>
        <taxon>Gammaproteobacteria</taxon>
        <taxon>Alteromonadales</taxon>
        <taxon>Pseudoalteromonadaceae</taxon>
        <taxon>Pseudoalteromonas</taxon>
    </lineage>
</organism>
<dbReference type="GO" id="GO:0005524">
    <property type="term" value="F:ATP binding"/>
    <property type="evidence" value="ECO:0007669"/>
    <property type="project" value="UniProtKB-KW"/>
</dbReference>
<dbReference type="Pfam" id="PF00512">
    <property type="entry name" value="HisKA"/>
    <property type="match status" value="1"/>
</dbReference>
<dbReference type="InterPro" id="IPR005467">
    <property type="entry name" value="His_kinase_dom"/>
</dbReference>
<dbReference type="GO" id="GO:0005886">
    <property type="term" value="C:plasma membrane"/>
    <property type="evidence" value="ECO:0007669"/>
    <property type="project" value="UniProtKB-SubCell"/>
</dbReference>
<keyword evidence="7 17" id="KW-0812">Transmembrane</keyword>
<evidence type="ECO:0000256" key="4">
    <source>
        <dbReference type="ARBA" id="ARBA00022475"/>
    </source>
</evidence>
<gene>
    <name evidence="20" type="ORF">D4741_01515</name>
</gene>
<evidence type="ECO:0000256" key="17">
    <source>
        <dbReference type="SAM" id="Phobius"/>
    </source>
</evidence>
<evidence type="ECO:0000256" key="14">
    <source>
        <dbReference type="ARBA" id="ARBA00068150"/>
    </source>
</evidence>
<evidence type="ECO:0000256" key="8">
    <source>
        <dbReference type="ARBA" id="ARBA00022741"/>
    </source>
</evidence>
<dbReference type="SUPFAM" id="SSF47384">
    <property type="entry name" value="Homodimeric domain of signal transducing histidine kinase"/>
    <property type="match status" value="1"/>
</dbReference>
<feature type="transmembrane region" description="Helical" evidence="17">
    <location>
        <begin position="15"/>
        <end position="36"/>
    </location>
</feature>
<dbReference type="InterPro" id="IPR036097">
    <property type="entry name" value="HisK_dim/P_sf"/>
</dbReference>
<dbReference type="InterPro" id="IPR035965">
    <property type="entry name" value="PAS-like_dom_sf"/>
</dbReference>
<evidence type="ECO:0000256" key="13">
    <source>
        <dbReference type="ARBA" id="ARBA00064003"/>
    </source>
</evidence>
<evidence type="ECO:0000256" key="16">
    <source>
        <dbReference type="SAM" id="Coils"/>
    </source>
</evidence>
<evidence type="ECO:0000256" key="5">
    <source>
        <dbReference type="ARBA" id="ARBA00022553"/>
    </source>
</evidence>
<dbReference type="Pfam" id="PF02518">
    <property type="entry name" value="HATPase_c"/>
    <property type="match status" value="1"/>
</dbReference>
<dbReference type="InterPro" id="IPR029151">
    <property type="entry name" value="Sensor-like_sf"/>
</dbReference>
<dbReference type="Pfam" id="PF00072">
    <property type="entry name" value="Response_reg"/>
    <property type="match status" value="1"/>
</dbReference>
<evidence type="ECO:0000259" key="19">
    <source>
        <dbReference type="PROSITE" id="PS50110"/>
    </source>
</evidence>
<dbReference type="EC" id="2.7.13.3" evidence="3"/>